<feature type="transmembrane region" description="Helical" evidence="1">
    <location>
        <begin position="97"/>
        <end position="116"/>
    </location>
</feature>
<sequence>MPPAPEGPGRYRRIAEIVIKRISETYRYDTHIWRWGIAGPWLVSFAACSTLMLGIPTGLGRPADLMLAAGVATAMVAAAGHLAAVLLALASLRLPRLFTGCLLGSAGLVMIILYSADLTADASAAVAAAAAALGAITGIAIGLLRIGKILPGLLLMAALLSLPIGELKLQQGGAPDMAADADLANGAAAASSLAAPNPGMPGGHAYRNFTYGSGGDRRRAEYGSGAAVRSSSVNASSYMKKWSSLRTLFWDFDPESLPLNGRVWMPEGDGSFPLVLIVHGNHMMEDFSDGGYAYLGELLASRGFIAISLDENFLNYSAWSGIPEGDYKLRAWIILKHLEQLASFSEAPDNPFYGKIDLAKTALIGHSRGGQAAAMAADAQRWFKDDPVLKPASRFHISAVAAMAPTDEAVDGGLAQLHDISYMALQGARDGDVHDFYGDRQYIRSYYSAYTDAFKTSLYIGNANHSQFNSDWGLLDLAPPAGLFLNRSNIMKDEEQRLIAKVYISAFLEQALHGSREYTGLFRDYRSGLPWLPASTAYFNRYMDGGFRIIAGYEEDRNKETPEAGGIITASGVSWTEEMAKDREGGGKGTYGALLERRPGEAGKAFYNIALGTGPAADAALYGADGLSFSMANLGSVSGLPPQIEVELADRFGAKARLPLPAVMTPLPLPQIQFARIPWLEQRISGGKYGEPTEAVFQTYELSFDLFHKRNPAFDPAHAAQITFYLLGDGDAVMLDDIGFYSGGAHPFPMQTALIR</sequence>
<evidence type="ECO:0000256" key="1">
    <source>
        <dbReference type="SAM" id="Phobius"/>
    </source>
</evidence>
<dbReference type="InterPro" id="IPR017395">
    <property type="entry name" value="Chlorophyllase-like"/>
</dbReference>
<feature type="transmembrane region" description="Helical" evidence="1">
    <location>
        <begin position="32"/>
        <end position="55"/>
    </location>
</feature>
<dbReference type="ESTHER" id="paedu-a0a0f7fgy4">
    <property type="family name" value="Chlorophyllase"/>
</dbReference>
<organism evidence="2 3">
    <name type="scientific">Paenibacillus durus ATCC 35681</name>
    <dbReference type="NCBI Taxonomy" id="1333534"/>
    <lineage>
        <taxon>Bacteria</taxon>
        <taxon>Bacillati</taxon>
        <taxon>Bacillota</taxon>
        <taxon>Bacilli</taxon>
        <taxon>Bacillales</taxon>
        <taxon>Paenibacillaceae</taxon>
        <taxon>Paenibacillus</taxon>
    </lineage>
</organism>
<feature type="transmembrane region" description="Helical" evidence="1">
    <location>
        <begin position="67"/>
        <end position="90"/>
    </location>
</feature>
<keyword evidence="1" id="KW-1133">Transmembrane helix</keyword>
<dbReference type="PANTHER" id="PTHR33428">
    <property type="entry name" value="CHLOROPHYLLASE-2, CHLOROPLASTIC"/>
    <property type="match status" value="1"/>
</dbReference>
<dbReference type="PANTHER" id="PTHR33428:SF2">
    <property type="entry name" value="CHLOROPHYLLASE-2"/>
    <property type="match status" value="1"/>
</dbReference>
<dbReference type="InterPro" id="IPR029058">
    <property type="entry name" value="AB_hydrolase_fold"/>
</dbReference>
<evidence type="ECO:0008006" key="4">
    <source>
        <dbReference type="Google" id="ProtNLM"/>
    </source>
</evidence>
<dbReference type="Gene3D" id="3.40.50.1820">
    <property type="entry name" value="alpha/beta hydrolase"/>
    <property type="match status" value="1"/>
</dbReference>
<dbReference type="Proteomes" id="UP000034189">
    <property type="component" value="Chromosome"/>
</dbReference>
<reference evidence="2 3" key="2">
    <citation type="journal article" date="2016" name="Genome Announc.">
        <title>Genome Sequence of a Gram-Positive Diazotroph, Paenibacillus durus Type Strain ATCC 35681.</title>
        <authorList>
            <person name="Halim M.A."/>
            <person name="Rahman A.Y."/>
            <person name="Sim K.S."/>
            <person name="Yam H.C."/>
            <person name="Rahim A.A."/>
            <person name="Ghazali A.H."/>
            <person name="Najimudin N."/>
        </authorList>
    </citation>
    <scope>NUCLEOTIDE SEQUENCE [LARGE SCALE GENOMIC DNA]</scope>
    <source>
        <strain evidence="2 3">ATCC 35681</strain>
    </source>
</reference>
<dbReference type="SUPFAM" id="SSF53474">
    <property type="entry name" value="alpha/beta-Hydrolases"/>
    <property type="match status" value="1"/>
</dbReference>
<keyword evidence="1" id="KW-0472">Membrane</keyword>
<name>A0A0F7FGY4_PAEDU</name>
<feature type="transmembrane region" description="Helical" evidence="1">
    <location>
        <begin position="149"/>
        <end position="165"/>
    </location>
</feature>
<dbReference type="Pfam" id="PF07224">
    <property type="entry name" value="Chlorophyllase"/>
    <property type="match status" value="1"/>
</dbReference>
<dbReference type="GO" id="GO:0047746">
    <property type="term" value="F:chlorophyllase activity"/>
    <property type="evidence" value="ECO:0007669"/>
    <property type="project" value="TreeGrafter"/>
</dbReference>
<dbReference type="GO" id="GO:0015996">
    <property type="term" value="P:chlorophyll catabolic process"/>
    <property type="evidence" value="ECO:0007669"/>
    <property type="project" value="TreeGrafter"/>
</dbReference>
<dbReference type="AlphaFoldDB" id="A0A0F7FGY4"/>
<dbReference type="EMBL" id="CP011114">
    <property type="protein sequence ID" value="AKG37950.1"/>
    <property type="molecule type" value="Genomic_DNA"/>
</dbReference>
<keyword evidence="1" id="KW-0812">Transmembrane</keyword>
<evidence type="ECO:0000313" key="2">
    <source>
        <dbReference type="EMBL" id="AKG37950.1"/>
    </source>
</evidence>
<reference evidence="2 3" key="1">
    <citation type="submission" date="2015-03" db="EMBL/GenBank/DDBJ databases">
        <authorList>
            <person name="Abdul Halim M."/>
        </authorList>
    </citation>
    <scope>NUCLEOTIDE SEQUENCE [LARGE SCALE GENOMIC DNA]</scope>
    <source>
        <strain evidence="2 3">ATCC 35681</strain>
    </source>
</reference>
<protein>
    <recommendedName>
        <fullName evidence="4">Alpha/beta hydrolase</fullName>
    </recommendedName>
</protein>
<gene>
    <name evidence="2" type="ORF">VK70_23925</name>
</gene>
<dbReference type="PATRIC" id="fig|1333534.5.peg.5222"/>
<accession>A0A0F7FGY4</accession>
<dbReference type="HOGENOM" id="CLU_020973_0_0_9"/>
<proteinExistence type="predicted"/>
<feature type="transmembrane region" description="Helical" evidence="1">
    <location>
        <begin position="122"/>
        <end position="144"/>
    </location>
</feature>
<evidence type="ECO:0000313" key="3">
    <source>
        <dbReference type="Proteomes" id="UP000034189"/>
    </source>
</evidence>